<dbReference type="GO" id="GO:0005829">
    <property type="term" value="C:cytosol"/>
    <property type="evidence" value="ECO:0007669"/>
    <property type="project" value="TreeGrafter"/>
</dbReference>
<accession>A0A7W8CZ85</accession>
<dbReference type="PANTHER" id="PTHR23416">
    <property type="entry name" value="SIALIC ACID SYNTHASE-RELATED"/>
    <property type="match status" value="1"/>
</dbReference>
<dbReference type="InterPro" id="IPR051159">
    <property type="entry name" value="Hexapeptide_acetyltransf"/>
</dbReference>
<dbReference type="EMBL" id="JACHHK010000002">
    <property type="protein sequence ID" value="MBB5182675.1"/>
    <property type="molecule type" value="Genomic_DNA"/>
</dbReference>
<evidence type="ECO:0000256" key="2">
    <source>
        <dbReference type="ARBA" id="ARBA00022679"/>
    </source>
</evidence>
<dbReference type="GO" id="GO:0008374">
    <property type="term" value="F:O-acyltransferase activity"/>
    <property type="evidence" value="ECO:0007669"/>
    <property type="project" value="TreeGrafter"/>
</dbReference>
<dbReference type="InterPro" id="IPR018357">
    <property type="entry name" value="Hexapep_transf_CS"/>
</dbReference>
<gene>
    <name evidence="4" type="ORF">HNQ47_000694</name>
</gene>
<dbReference type="InterPro" id="IPR001451">
    <property type="entry name" value="Hexapep"/>
</dbReference>
<proteinExistence type="inferred from homology"/>
<comment type="similarity">
    <text evidence="1">Belongs to the transferase hexapeptide repeat family.</text>
</comment>
<comment type="caution">
    <text evidence="4">The sequence shown here is derived from an EMBL/GenBank/DDBJ whole genome shotgun (WGS) entry which is preliminary data.</text>
</comment>
<sequence length="185" mass="20208">MECEETIVDTRDYRPEERKAGERINHLLFLLNQTEPSSPEYRSLLKELFKDKLGEGSFVGAGLHGAALDRVTIGKDVLVNTNALFMARGGITIEDHVMIASDASILTNNHDPYDRRVLPCRPVLIKEGAWIGAHAIVLPGVCIGRYAIVGAGSVVTKDIPDYGVAVGNPARVIRMLDPDKFPASE</sequence>
<dbReference type="InterPro" id="IPR011004">
    <property type="entry name" value="Trimer_LpxA-like_sf"/>
</dbReference>
<keyword evidence="3" id="KW-0677">Repeat</keyword>
<dbReference type="SUPFAM" id="SSF51161">
    <property type="entry name" value="Trimeric LpxA-like enzymes"/>
    <property type="match status" value="1"/>
</dbReference>
<keyword evidence="5" id="KW-1185">Reference proteome</keyword>
<dbReference type="RefSeq" id="WP_183327542.1">
    <property type="nucleotide sequence ID" value="NZ_JACHHK010000002.1"/>
</dbReference>
<name>A0A7W8CZ85_9FIRM</name>
<organism evidence="4 5">
    <name type="scientific">Catenisphaera adipataccumulans</name>
    <dbReference type="NCBI Taxonomy" id="700500"/>
    <lineage>
        <taxon>Bacteria</taxon>
        <taxon>Bacillati</taxon>
        <taxon>Bacillota</taxon>
        <taxon>Erysipelotrichia</taxon>
        <taxon>Erysipelotrichales</taxon>
        <taxon>Erysipelotrichaceae</taxon>
        <taxon>Catenisphaera</taxon>
    </lineage>
</organism>
<dbReference type="PROSITE" id="PS00101">
    <property type="entry name" value="HEXAPEP_TRANSFERASES"/>
    <property type="match status" value="1"/>
</dbReference>
<evidence type="ECO:0000313" key="4">
    <source>
        <dbReference type="EMBL" id="MBB5182675.1"/>
    </source>
</evidence>
<dbReference type="Proteomes" id="UP000539953">
    <property type="component" value="Unassembled WGS sequence"/>
</dbReference>
<evidence type="ECO:0000256" key="1">
    <source>
        <dbReference type="ARBA" id="ARBA00007274"/>
    </source>
</evidence>
<dbReference type="Gene3D" id="2.160.10.10">
    <property type="entry name" value="Hexapeptide repeat proteins"/>
    <property type="match status" value="1"/>
</dbReference>
<reference evidence="4 5" key="1">
    <citation type="submission" date="2020-08" db="EMBL/GenBank/DDBJ databases">
        <title>Genomic Encyclopedia of Type Strains, Phase IV (KMG-IV): sequencing the most valuable type-strain genomes for metagenomic binning, comparative biology and taxonomic classification.</title>
        <authorList>
            <person name="Goeker M."/>
        </authorList>
    </citation>
    <scope>NUCLEOTIDE SEQUENCE [LARGE SCALE GENOMIC DNA]</scope>
    <source>
        <strain evidence="4 5">DSM 25799</strain>
    </source>
</reference>
<protein>
    <submittedName>
        <fullName evidence="4">Acetyltransferase-like isoleucine patch superfamily enzyme</fullName>
    </submittedName>
</protein>
<keyword evidence="2 4" id="KW-0808">Transferase</keyword>
<dbReference type="AlphaFoldDB" id="A0A7W8CZ85"/>
<evidence type="ECO:0000313" key="5">
    <source>
        <dbReference type="Proteomes" id="UP000539953"/>
    </source>
</evidence>
<evidence type="ECO:0000256" key="3">
    <source>
        <dbReference type="ARBA" id="ARBA00022737"/>
    </source>
</evidence>
<dbReference type="PANTHER" id="PTHR23416:SF23">
    <property type="entry name" value="ACETYLTRANSFERASE C18B11.09C-RELATED"/>
    <property type="match status" value="1"/>
</dbReference>
<dbReference type="Pfam" id="PF00132">
    <property type="entry name" value="Hexapep"/>
    <property type="match status" value="1"/>
</dbReference>